<dbReference type="GO" id="GO:0070967">
    <property type="term" value="F:coenzyme F420 binding"/>
    <property type="evidence" value="ECO:0007669"/>
    <property type="project" value="TreeGrafter"/>
</dbReference>
<dbReference type="Pfam" id="PF01243">
    <property type="entry name" value="PNPOx_N"/>
    <property type="match status" value="1"/>
</dbReference>
<dbReference type="Gene3D" id="2.30.110.10">
    <property type="entry name" value="Electron Transport, Fmn-binding Protein, Chain A"/>
    <property type="match status" value="1"/>
</dbReference>
<dbReference type="SUPFAM" id="SSF50475">
    <property type="entry name" value="FMN-binding split barrel"/>
    <property type="match status" value="1"/>
</dbReference>
<dbReference type="GO" id="GO:0005829">
    <property type="term" value="C:cytosol"/>
    <property type="evidence" value="ECO:0007669"/>
    <property type="project" value="TreeGrafter"/>
</dbReference>
<feature type="region of interest" description="Disordered" evidence="2">
    <location>
        <begin position="127"/>
        <end position="161"/>
    </location>
</feature>
<accession>A0A918RFZ8</accession>
<dbReference type="PANTHER" id="PTHR35176:SF6">
    <property type="entry name" value="HEME OXYGENASE HI_0854-RELATED"/>
    <property type="match status" value="1"/>
</dbReference>
<organism evidence="4 5">
    <name type="scientific">Streptomyces echinoruber</name>
    <dbReference type="NCBI Taxonomy" id="68898"/>
    <lineage>
        <taxon>Bacteria</taxon>
        <taxon>Bacillati</taxon>
        <taxon>Actinomycetota</taxon>
        <taxon>Actinomycetes</taxon>
        <taxon>Kitasatosporales</taxon>
        <taxon>Streptomycetaceae</taxon>
        <taxon>Streptomyces</taxon>
    </lineage>
</organism>
<dbReference type="EMBL" id="BMWH01000017">
    <property type="protein sequence ID" value="GGZ97504.1"/>
    <property type="molecule type" value="Genomic_DNA"/>
</dbReference>
<proteinExistence type="predicted"/>
<evidence type="ECO:0000256" key="1">
    <source>
        <dbReference type="ARBA" id="ARBA00023002"/>
    </source>
</evidence>
<evidence type="ECO:0000313" key="4">
    <source>
        <dbReference type="EMBL" id="GGZ97504.1"/>
    </source>
</evidence>
<dbReference type="NCBIfam" id="TIGR03618">
    <property type="entry name" value="Rv1155_F420"/>
    <property type="match status" value="1"/>
</dbReference>
<reference evidence="4" key="2">
    <citation type="submission" date="2020-09" db="EMBL/GenBank/DDBJ databases">
        <authorList>
            <person name="Sun Q."/>
            <person name="Ohkuma M."/>
        </authorList>
    </citation>
    <scope>NUCLEOTIDE SEQUENCE</scope>
    <source>
        <strain evidence="4">JCM 5016</strain>
    </source>
</reference>
<dbReference type="InterPro" id="IPR052019">
    <property type="entry name" value="F420H2_bilvrd_red/Heme_oxyg"/>
</dbReference>
<evidence type="ECO:0000259" key="3">
    <source>
        <dbReference type="Pfam" id="PF01243"/>
    </source>
</evidence>
<dbReference type="AlphaFoldDB" id="A0A918RFZ8"/>
<evidence type="ECO:0000313" key="5">
    <source>
        <dbReference type="Proteomes" id="UP000623010"/>
    </source>
</evidence>
<name>A0A918RFZ8_9ACTN</name>
<evidence type="ECO:0000256" key="2">
    <source>
        <dbReference type="SAM" id="MobiDB-lite"/>
    </source>
</evidence>
<keyword evidence="5" id="KW-1185">Reference proteome</keyword>
<gene>
    <name evidence="4" type="ORF">GCM10010389_40880</name>
</gene>
<comment type="caution">
    <text evidence="4">The sequence shown here is derived from an EMBL/GenBank/DDBJ whole genome shotgun (WGS) entry which is preliminary data.</text>
</comment>
<dbReference type="PANTHER" id="PTHR35176">
    <property type="entry name" value="HEME OXYGENASE HI_0854-RELATED"/>
    <property type="match status" value="1"/>
</dbReference>
<reference evidence="4" key="1">
    <citation type="journal article" date="2014" name="Int. J. Syst. Evol. Microbiol.">
        <title>Complete genome sequence of Corynebacterium casei LMG S-19264T (=DSM 44701T), isolated from a smear-ripened cheese.</title>
        <authorList>
            <consortium name="US DOE Joint Genome Institute (JGI-PGF)"/>
            <person name="Walter F."/>
            <person name="Albersmeier A."/>
            <person name="Kalinowski J."/>
            <person name="Ruckert C."/>
        </authorList>
    </citation>
    <scope>NUCLEOTIDE SEQUENCE</scope>
    <source>
        <strain evidence="4">JCM 5016</strain>
    </source>
</reference>
<feature type="domain" description="Pyridoxamine 5'-phosphate oxidase N-terminal" evidence="3">
    <location>
        <begin position="6"/>
        <end position="130"/>
    </location>
</feature>
<protein>
    <submittedName>
        <fullName evidence="4">PPOX class F420-dependent enzyme</fullName>
    </submittedName>
</protein>
<dbReference type="InterPro" id="IPR011576">
    <property type="entry name" value="Pyridox_Oxase_N"/>
</dbReference>
<dbReference type="InterPro" id="IPR019920">
    <property type="entry name" value="F420-binding_dom_put"/>
</dbReference>
<sequence>MRSPIPESHRDLLERPLFVHPATIRPDGGPQVNPLWCSWDGTRLRFTGIRTRFKFRDVTADPRVAACVNDPDEPYRHPEIRGVVERVDDDSSGAFFAELAERYRRELDGRLPPDVEDRAVYVVRPTAVSHQRAARTGPRRSCAPRPRPGRTGRARGPVPRP</sequence>
<dbReference type="Proteomes" id="UP000623010">
    <property type="component" value="Unassembled WGS sequence"/>
</dbReference>
<dbReference type="GO" id="GO:0016627">
    <property type="term" value="F:oxidoreductase activity, acting on the CH-CH group of donors"/>
    <property type="evidence" value="ECO:0007669"/>
    <property type="project" value="TreeGrafter"/>
</dbReference>
<keyword evidence="1" id="KW-0560">Oxidoreductase</keyword>
<dbReference type="RefSeq" id="WP_190058891.1">
    <property type="nucleotide sequence ID" value="NZ_BMWH01000017.1"/>
</dbReference>
<dbReference type="InterPro" id="IPR012349">
    <property type="entry name" value="Split_barrel_FMN-bd"/>
</dbReference>